<name>A0ACA9MF03_9GLOM</name>
<protein>
    <submittedName>
        <fullName evidence="1">3135_t:CDS:1</fullName>
    </submittedName>
</protein>
<gene>
    <name evidence="1" type="ORF">ACOLOM_LOCUS6179</name>
</gene>
<dbReference type="EMBL" id="CAJVPT010012332">
    <property type="protein sequence ID" value="CAG8586836.1"/>
    <property type="molecule type" value="Genomic_DNA"/>
</dbReference>
<keyword evidence="2" id="KW-1185">Reference proteome</keyword>
<evidence type="ECO:0000313" key="1">
    <source>
        <dbReference type="EMBL" id="CAG8586836.1"/>
    </source>
</evidence>
<reference evidence="1" key="1">
    <citation type="submission" date="2021-06" db="EMBL/GenBank/DDBJ databases">
        <authorList>
            <person name="Kallberg Y."/>
            <person name="Tangrot J."/>
            <person name="Rosling A."/>
        </authorList>
    </citation>
    <scope>NUCLEOTIDE SEQUENCE</scope>
    <source>
        <strain evidence="1">CL356</strain>
    </source>
</reference>
<feature type="non-terminal residue" evidence="1">
    <location>
        <position position="77"/>
    </location>
</feature>
<evidence type="ECO:0000313" key="2">
    <source>
        <dbReference type="Proteomes" id="UP000789525"/>
    </source>
</evidence>
<organism evidence="1 2">
    <name type="scientific">Acaulospora colombiana</name>
    <dbReference type="NCBI Taxonomy" id="27376"/>
    <lineage>
        <taxon>Eukaryota</taxon>
        <taxon>Fungi</taxon>
        <taxon>Fungi incertae sedis</taxon>
        <taxon>Mucoromycota</taxon>
        <taxon>Glomeromycotina</taxon>
        <taxon>Glomeromycetes</taxon>
        <taxon>Diversisporales</taxon>
        <taxon>Acaulosporaceae</taxon>
        <taxon>Acaulospora</taxon>
    </lineage>
</organism>
<proteinExistence type="predicted"/>
<comment type="caution">
    <text evidence="1">The sequence shown here is derived from an EMBL/GenBank/DDBJ whole genome shotgun (WGS) entry which is preliminary data.</text>
</comment>
<sequence>MSQGHTNPVGTSTQSATDNAVPKSKCLRISGIPDDWSVDTLRQRLETLDPHLCDNEFKISLYPACHGSGQVGMLNLS</sequence>
<dbReference type="Proteomes" id="UP000789525">
    <property type="component" value="Unassembled WGS sequence"/>
</dbReference>
<accession>A0ACA9MF03</accession>